<dbReference type="PANTHER" id="PTHR46337:SF1">
    <property type="entry name" value="RCC1-LIKE G EXCHANGING FACTOR-LIKE PROTEIN"/>
    <property type="match status" value="1"/>
</dbReference>
<dbReference type="Pfam" id="PF00415">
    <property type="entry name" value="RCC1"/>
    <property type="match status" value="2"/>
</dbReference>
<dbReference type="PRINTS" id="PR00633">
    <property type="entry name" value="RCCNDNSATION"/>
</dbReference>
<sequence length="518" mass="57034">MHFPRRLFPSVSSIVRRRPHFPNFHCNFSASSASCSSAGVEHCNFGTFFQLIAHFLVPSDGPSSAGGDEYDEQLLHEEIPQLNYGKVHDMADRTRSNCAVYGAGLSSTGALAIASLVTTPTGPEIVYRPKRIPKMNAKAIKQVAAGFGFSLFASKNQLFGSGLNNFYQLGGPTRTGPMGEPMQDQALIWHIETKRILLPEEYKRIRWISAGRMHSVVLASTDDEKNFRIFCMGTNTHGQCGVSPISNPFVTHNKYNVLRSVAMPMDDAQIYKVHACLDTTFALATDGRLFAWGLGTDGQLGNGNAQMQWVPSLVGGDLAGERIVHIGGSTDTLLAVSEKGDLFVWGQNEYGQLCAISEEPQIFYPTHVPFKLGKVTDAQATGSSCIVCNSDGEVFTWGSQVLGFGPAITRLERPMRLDPPLFASAARDGHRVRRVFAGGCAMGAMTEEGHMFSWGANRHGLLALCHRKHQYFPYQAWHFRISIFIFLTSSAYCQISFAEEVRQASFGPEHSLFVTNRF</sequence>
<accession>A0ABD2JHF4</accession>
<dbReference type="PANTHER" id="PTHR46337">
    <property type="entry name" value="RCC1-LIKE G EXCHANGING FACTOR-LIKE PROTEIN"/>
    <property type="match status" value="1"/>
</dbReference>
<dbReference type="EMBL" id="JBICCN010000143">
    <property type="protein sequence ID" value="KAL3089964.1"/>
    <property type="molecule type" value="Genomic_DNA"/>
</dbReference>
<evidence type="ECO:0000256" key="1">
    <source>
        <dbReference type="PROSITE-ProRule" id="PRU00235"/>
    </source>
</evidence>
<organism evidence="2 3">
    <name type="scientific">Heterodera schachtii</name>
    <name type="common">Sugarbeet cyst nematode worm</name>
    <name type="synonym">Tylenchus schachtii</name>
    <dbReference type="NCBI Taxonomy" id="97005"/>
    <lineage>
        <taxon>Eukaryota</taxon>
        <taxon>Metazoa</taxon>
        <taxon>Ecdysozoa</taxon>
        <taxon>Nematoda</taxon>
        <taxon>Chromadorea</taxon>
        <taxon>Rhabditida</taxon>
        <taxon>Tylenchina</taxon>
        <taxon>Tylenchomorpha</taxon>
        <taxon>Tylenchoidea</taxon>
        <taxon>Heteroderidae</taxon>
        <taxon>Heteroderinae</taxon>
        <taxon>Heterodera</taxon>
    </lineage>
</organism>
<name>A0ABD2JHF4_HETSC</name>
<dbReference type="Proteomes" id="UP001620645">
    <property type="component" value="Unassembled WGS sequence"/>
</dbReference>
<dbReference type="SUPFAM" id="SSF50985">
    <property type="entry name" value="RCC1/BLIP-II"/>
    <property type="match status" value="1"/>
</dbReference>
<dbReference type="PROSITE" id="PS50012">
    <property type="entry name" value="RCC1_3"/>
    <property type="match status" value="3"/>
</dbReference>
<protein>
    <submittedName>
        <fullName evidence="2">Uncharacterized protein</fullName>
    </submittedName>
</protein>
<reference evidence="2 3" key="1">
    <citation type="submission" date="2024-10" db="EMBL/GenBank/DDBJ databases">
        <authorList>
            <person name="Kim D."/>
        </authorList>
    </citation>
    <scope>NUCLEOTIDE SEQUENCE [LARGE SCALE GENOMIC DNA]</scope>
    <source>
        <strain evidence="2">Taebaek</strain>
    </source>
</reference>
<dbReference type="AlphaFoldDB" id="A0ABD2JHF4"/>
<dbReference type="InterPro" id="IPR000408">
    <property type="entry name" value="Reg_chr_condens"/>
</dbReference>
<dbReference type="Gene3D" id="2.130.10.30">
    <property type="entry name" value="Regulator of chromosome condensation 1/beta-lactamase-inhibitor protein II"/>
    <property type="match status" value="2"/>
</dbReference>
<feature type="repeat" description="RCC1" evidence="1">
    <location>
        <begin position="340"/>
        <end position="391"/>
    </location>
</feature>
<proteinExistence type="predicted"/>
<keyword evidence="3" id="KW-1185">Reference proteome</keyword>
<evidence type="ECO:0000313" key="2">
    <source>
        <dbReference type="EMBL" id="KAL3089964.1"/>
    </source>
</evidence>
<dbReference type="InterPro" id="IPR053035">
    <property type="entry name" value="Mitochondrial_GEF_domain"/>
</dbReference>
<evidence type="ECO:0000313" key="3">
    <source>
        <dbReference type="Proteomes" id="UP001620645"/>
    </source>
</evidence>
<dbReference type="InterPro" id="IPR009091">
    <property type="entry name" value="RCC1/BLIP-II"/>
</dbReference>
<gene>
    <name evidence="2" type="ORF">niasHS_006416</name>
</gene>
<dbReference type="PROSITE" id="PS51257">
    <property type="entry name" value="PROKAR_LIPOPROTEIN"/>
    <property type="match status" value="1"/>
</dbReference>
<comment type="caution">
    <text evidence="2">The sequence shown here is derived from an EMBL/GenBank/DDBJ whole genome shotgun (WGS) entry which is preliminary data.</text>
</comment>
<feature type="repeat" description="RCC1" evidence="1">
    <location>
        <begin position="287"/>
        <end position="339"/>
    </location>
</feature>
<feature type="repeat" description="RCC1" evidence="1">
    <location>
        <begin position="449"/>
        <end position="517"/>
    </location>
</feature>